<evidence type="ECO:0000313" key="1">
    <source>
        <dbReference type="EMBL" id="KOB51919.1"/>
    </source>
</evidence>
<evidence type="ECO:0000313" key="2">
    <source>
        <dbReference type="Proteomes" id="UP000037510"/>
    </source>
</evidence>
<dbReference type="AlphaFoldDB" id="A0A0L7K2N4"/>
<feature type="non-terminal residue" evidence="1">
    <location>
        <position position="1"/>
    </location>
</feature>
<gene>
    <name evidence="1" type="ORF">OBRU01_26894</name>
</gene>
<reference evidence="1 2" key="1">
    <citation type="journal article" date="2015" name="Genome Biol. Evol.">
        <title>The genome of winter moth (Operophtera brumata) provides a genomic perspective on sexual dimorphism and phenology.</title>
        <authorList>
            <person name="Derks M.F."/>
            <person name="Smit S."/>
            <person name="Salis L."/>
            <person name="Schijlen E."/>
            <person name="Bossers A."/>
            <person name="Mateman C."/>
            <person name="Pijl A.S."/>
            <person name="de Ridder D."/>
            <person name="Groenen M.A."/>
            <person name="Visser M.E."/>
            <person name="Megens H.J."/>
        </authorList>
    </citation>
    <scope>NUCLEOTIDE SEQUENCE [LARGE SCALE GENOMIC DNA]</scope>
    <source>
        <strain evidence="1">WM2013NL</strain>
        <tissue evidence="1">Head and thorax</tissue>
    </source>
</reference>
<comment type="caution">
    <text evidence="1">The sequence shown here is derived from an EMBL/GenBank/DDBJ whole genome shotgun (WGS) entry which is preliminary data.</text>
</comment>
<keyword evidence="2" id="KW-1185">Reference proteome</keyword>
<dbReference type="EMBL" id="JTDY01016015">
    <property type="protein sequence ID" value="KOB51919.1"/>
    <property type="molecule type" value="Genomic_DNA"/>
</dbReference>
<dbReference type="Proteomes" id="UP000037510">
    <property type="component" value="Unassembled WGS sequence"/>
</dbReference>
<sequence>MKTYSGAAVLLSSIRKLLGLVL</sequence>
<organism evidence="1 2">
    <name type="scientific">Operophtera brumata</name>
    <name type="common">Winter moth</name>
    <name type="synonym">Phalaena brumata</name>
    <dbReference type="NCBI Taxonomy" id="104452"/>
    <lineage>
        <taxon>Eukaryota</taxon>
        <taxon>Metazoa</taxon>
        <taxon>Ecdysozoa</taxon>
        <taxon>Arthropoda</taxon>
        <taxon>Hexapoda</taxon>
        <taxon>Insecta</taxon>
        <taxon>Pterygota</taxon>
        <taxon>Neoptera</taxon>
        <taxon>Endopterygota</taxon>
        <taxon>Lepidoptera</taxon>
        <taxon>Glossata</taxon>
        <taxon>Ditrysia</taxon>
        <taxon>Geometroidea</taxon>
        <taxon>Geometridae</taxon>
        <taxon>Larentiinae</taxon>
        <taxon>Operophtera</taxon>
    </lineage>
</organism>
<proteinExistence type="predicted"/>
<name>A0A0L7K2N4_OPEBR</name>
<accession>A0A0L7K2N4</accession>
<protein>
    <submittedName>
        <fullName evidence="1">Uncharacterized protein</fullName>
    </submittedName>
</protein>